<gene>
    <name evidence="7" type="ORF">SAMN04244570_2185</name>
</gene>
<reference evidence="8" key="1">
    <citation type="submission" date="2017-02" db="EMBL/GenBank/DDBJ databases">
        <authorList>
            <person name="Varghese N."/>
            <person name="Submissions S."/>
        </authorList>
    </citation>
    <scope>NUCLEOTIDE SEQUENCE [LARGE SCALE GENOMIC DNA]</scope>
    <source>
        <strain evidence="8">DSM 23966</strain>
    </source>
</reference>
<evidence type="ECO:0000313" key="7">
    <source>
        <dbReference type="EMBL" id="SKA98813.1"/>
    </source>
</evidence>
<dbReference type="InterPro" id="IPR001789">
    <property type="entry name" value="Sig_transdc_resp-reg_receiver"/>
</dbReference>
<evidence type="ECO:0000259" key="5">
    <source>
        <dbReference type="PROSITE" id="PS01124"/>
    </source>
</evidence>
<organism evidence="7 8">
    <name type="scientific">Sporosarcina newyorkensis</name>
    <dbReference type="NCBI Taxonomy" id="759851"/>
    <lineage>
        <taxon>Bacteria</taxon>
        <taxon>Bacillati</taxon>
        <taxon>Bacillota</taxon>
        <taxon>Bacilli</taxon>
        <taxon>Bacillales</taxon>
        <taxon>Caryophanaceae</taxon>
        <taxon>Sporosarcina</taxon>
    </lineage>
</organism>
<dbReference type="GO" id="GO:0003700">
    <property type="term" value="F:DNA-binding transcription factor activity"/>
    <property type="evidence" value="ECO:0007669"/>
    <property type="project" value="InterPro"/>
</dbReference>
<dbReference type="EMBL" id="FUYJ01000003">
    <property type="protein sequence ID" value="SKA98813.1"/>
    <property type="molecule type" value="Genomic_DNA"/>
</dbReference>
<protein>
    <submittedName>
        <fullName evidence="7">Two-component response regulator, YesN/AraC family, consists of REC and AraC-type DNA-binding domains</fullName>
    </submittedName>
</protein>
<dbReference type="InterPro" id="IPR018060">
    <property type="entry name" value="HTH_AraC"/>
</dbReference>
<keyword evidence="1" id="KW-0805">Transcription regulation</keyword>
<keyword evidence="2 7" id="KW-0238">DNA-binding</keyword>
<dbReference type="AlphaFoldDB" id="A0A1T4YAW1"/>
<dbReference type="Proteomes" id="UP000190042">
    <property type="component" value="Unassembled WGS sequence"/>
</dbReference>
<dbReference type="PROSITE" id="PS00041">
    <property type="entry name" value="HTH_ARAC_FAMILY_1"/>
    <property type="match status" value="1"/>
</dbReference>
<feature type="domain" description="Response regulatory" evidence="6">
    <location>
        <begin position="2"/>
        <end position="117"/>
    </location>
</feature>
<dbReference type="SUPFAM" id="SSF46689">
    <property type="entry name" value="Homeodomain-like"/>
    <property type="match status" value="2"/>
</dbReference>
<evidence type="ECO:0000259" key="6">
    <source>
        <dbReference type="PROSITE" id="PS50110"/>
    </source>
</evidence>
<dbReference type="GO" id="GO:0043565">
    <property type="term" value="F:sequence-specific DNA binding"/>
    <property type="evidence" value="ECO:0007669"/>
    <property type="project" value="InterPro"/>
</dbReference>
<dbReference type="SUPFAM" id="SSF52172">
    <property type="entry name" value="CheY-like"/>
    <property type="match status" value="1"/>
</dbReference>
<dbReference type="InterPro" id="IPR011006">
    <property type="entry name" value="CheY-like_superfamily"/>
</dbReference>
<dbReference type="PANTHER" id="PTHR43280:SF28">
    <property type="entry name" value="HTH-TYPE TRANSCRIPTIONAL ACTIVATOR RHAS"/>
    <property type="match status" value="1"/>
</dbReference>
<dbReference type="InterPro" id="IPR018062">
    <property type="entry name" value="HTH_AraC-typ_CS"/>
</dbReference>
<evidence type="ECO:0000256" key="4">
    <source>
        <dbReference type="PROSITE-ProRule" id="PRU00169"/>
    </source>
</evidence>
<feature type="domain" description="HTH araC/xylS-type" evidence="5">
    <location>
        <begin position="413"/>
        <end position="511"/>
    </location>
</feature>
<dbReference type="Gene3D" id="3.40.50.2300">
    <property type="match status" value="1"/>
</dbReference>
<dbReference type="PROSITE" id="PS01124">
    <property type="entry name" value="HTH_ARAC_FAMILY_2"/>
    <property type="match status" value="1"/>
</dbReference>
<dbReference type="PANTHER" id="PTHR43280">
    <property type="entry name" value="ARAC-FAMILY TRANSCRIPTIONAL REGULATOR"/>
    <property type="match status" value="1"/>
</dbReference>
<dbReference type="InterPro" id="IPR041522">
    <property type="entry name" value="CdaR_GGDEF"/>
</dbReference>
<dbReference type="GO" id="GO:0000160">
    <property type="term" value="P:phosphorelay signal transduction system"/>
    <property type="evidence" value="ECO:0007669"/>
    <property type="project" value="InterPro"/>
</dbReference>
<comment type="caution">
    <text evidence="4">Lacks conserved residue(s) required for the propagation of feature annotation.</text>
</comment>
<dbReference type="RefSeq" id="WP_009766576.1">
    <property type="nucleotide sequence ID" value="NZ_FUYJ01000003.1"/>
</dbReference>
<name>A0A1T4YAW1_9BACL</name>
<keyword evidence="8" id="KW-1185">Reference proteome</keyword>
<evidence type="ECO:0000313" key="8">
    <source>
        <dbReference type="Proteomes" id="UP000190042"/>
    </source>
</evidence>
<dbReference type="SMART" id="SM00342">
    <property type="entry name" value="HTH_ARAC"/>
    <property type="match status" value="1"/>
</dbReference>
<dbReference type="PRINTS" id="PR00032">
    <property type="entry name" value="HTHARAC"/>
</dbReference>
<dbReference type="InterPro" id="IPR009057">
    <property type="entry name" value="Homeodomain-like_sf"/>
</dbReference>
<evidence type="ECO:0000256" key="3">
    <source>
        <dbReference type="ARBA" id="ARBA00023163"/>
    </source>
</evidence>
<dbReference type="InterPro" id="IPR020449">
    <property type="entry name" value="Tscrpt_reg_AraC-type_HTH"/>
</dbReference>
<dbReference type="Gene3D" id="1.10.10.60">
    <property type="entry name" value="Homeodomain-like"/>
    <property type="match status" value="2"/>
</dbReference>
<keyword evidence="3" id="KW-0804">Transcription</keyword>
<dbReference type="PROSITE" id="PS50110">
    <property type="entry name" value="RESPONSE_REGULATORY"/>
    <property type="match status" value="1"/>
</dbReference>
<evidence type="ECO:0000256" key="1">
    <source>
        <dbReference type="ARBA" id="ARBA00023015"/>
    </source>
</evidence>
<sequence length="516" mass="60919">MKILIAERDELERKGIRWVLLSNQILITQLKETDNEEECLDILFDWKPDILIVELEMLTHSRKQLTNLLRELEIKTIVHTHHKTFEAAEQSLNMKAEALFIKPYDTNEWLHTMKNTVINSHKKTSEDKENFIHHGWAYDLLFGRVFNDSLILDQVRTWGYQQIPTLVVALSLDKSNQGEVDLTKLVHFINSEFQSYRPFVLIVEDHLVLLFSGEYLASDQEPIHSLRRILVYFCQKAKSERGLSFSASIGKWYNNPKMVHQSYWEAKRALLRRFYFGGNHVFPPIENLVLTEIDPFLSPEESDEFMKHLRNIDREMLKNWLNDQVNNYSITEESFPDSENVRIRLTNILSHIRRFMLEKVYLLEEEHLYKKLFNNILSGEVLFDIIHNILSFCYRLCDQVEKEETSYNSILIKKAIQYINENYATSITLEDISAFVNRNSQYFSSMFRKQMGCTFTDYLQRKRIKEAQVLLMGTTMTVSEIAEQVGFTDPGYFSRVFKKVIGYSPSFWRTHNNPTI</sequence>
<evidence type="ECO:0000256" key="2">
    <source>
        <dbReference type="ARBA" id="ARBA00023125"/>
    </source>
</evidence>
<dbReference type="Pfam" id="PF12833">
    <property type="entry name" value="HTH_18"/>
    <property type="match status" value="1"/>
</dbReference>
<proteinExistence type="predicted"/>
<dbReference type="CDD" id="cd00156">
    <property type="entry name" value="REC"/>
    <property type="match status" value="1"/>
</dbReference>
<dbReference type="Pfam" id="PF17853">
    <property type="entry name" value="GGDEF_2"/>
    <property type="match status" value="1"/>
</dbReference>
<accession>A0A1T4YAW1</accession>